<organism evidence="1 2">
    <name type="scientific">Sinobacterium caligoides</name>
    <dbReference type="NCBI Taxonomy" id="933926"/>
    <lineage>
        <taxon>Bacteria</taxon>
        <taxon>Pseudomonadati</taxon>
        <taxon>Pseudomonadota</taxon>
        <taxon>Gammaproteobacteria</taxon>
        <taxon>Cellvibrionales</taxon>
        <taxon>Spongiibacteraceae</taxon>
        <taxon>Sinobacterium</taxon>
    </lineage>
</organism>
<dbReference type="AlphaFoldDB" id="A0A3N2E0T3"/>
<protein>
    <submittedName>
        <fullName evidence="1">Uncharacterized protein</fullName>
    </submittedName>
</protein>
<evidence type="ECO:0000313" key="2">
    <source>
        <dbReference type="Proteomes" id="UP000275394"/>
    </source>
</evidence>
<dbReference type="Proteomes" id="UP000275394">
    <property type="component" value="Unassembled WGS sequence"/>
</dbReference>
<evidence type="ECO:0000313" key="1">
    <source>
        <dbReference type="EMBL" id="ROS05733.1"/>
    </source>
</evidence>
<keyword evidence="2" id="KW-1185">Reference proteome</keyword>
<name>A0A3N2E0T3_9GAMM</name>
<accession>A0A3N2E0T3</accession>
<sequence>MISVDFYFKVAGSDMTLLLGDYNTNNVNISFFQSEVVSRYDKDLRGYGEIRGEGRFPSGVGSAISKQFLNIPFSISKNKVKENGFVKFYFEGGDYPDYLVVSFKLGLVEKVIRHELGVLDTLMSLSEDTAGVLYVTFSDLGVYCNFKGDDAIESIEFAKNLIAT</sequence>
<dbReference type="RefSeq" id="WP_123711629.1">
    <property type="nucleotide sequence ID" value="NZ_RKHR01000003.1"/>
</dbReference>
<comment type="caution">
    <text evidence="1">The sequence shown here is derived from an EMBL/GenBank/DDBJ whole genome shotgun (WGS) entry which is preliminary data.</text>
</comment>
<proteinExistence type="predicted"/>
<reference evidence="1 2" key="1">
    <citation type="submission" date="2018-11" db="EMBL/GenBank/DDBJ databases">
        <title>Genomic Encyclopedia of Type Strains, Phase IV (KMG-IV): sequencing the most valuable type-strain genomes for metagenomic binning, comparative biology and taxonomic classification.</title>
        <authorList>
            <person name="Goeker M."/>
        </authorList>
    </citation>
    <scope>NUCLEOTIDE SEQUENCE [LARGE SCALE GENOMIC DNA]</scope>
    <source>
        <strain evidence="1 2">DSM 100316</strain>
    </source>
</reference>
<gene>
    <name evidence="1" type="ORF">EDC56_1284</name>
</gene>
<dbReference type="EMBL" id="RKHR01000003">
    <property type="protein sequence ID" value="ROS05733.1"/>
    <property type="molecule type" value="Genomic_DNA"/>
</dbReference>